<dbReference type="EMBL" id="CP000828">
    <property type="protein sequence ID" value="ABW29758.1"/>
    <property type="molecule type" value="Genomic_DNA"/>
</dbReference>
<dbReference type="AlphaFoldDB" id="B0C2G8"/>
<evidence type="ECO:0000313" key="1">
    <source>
        <dbReference type="EMBL" id="ABW29758.1"/>
    </source>
</evidence>
<organism evidence="1 2">
    <name type="scientific">Acaryochloris marina (strain MBIC 11017)</name>
    <dbReference type="NCBI Taxonomy" id="329726"/>
    <lineage>
        <taxon>Bacteria</taxon>
        <taxon>Bacillati</taxon>
        <taxon>Cyanobacteriota</taxon>
        <taxon>Cyanophyceae</taxon>
        <taxon>Acaryochloridales</taxon>
        <taxon>Acaryochloridaceae</taxon>
        <taxon>Acaryochloris</taxon>
    </lineage>
</organism>
<dbReference type="KEGG" id="amr:AM1_4787"/>
<keyword evidence="2" id="KW-1185">Reference proteome</keyword>
<name>B0C2G8_ACAM1</name>
<protein>
    <submittedName>
        <fullName evidence="1">Uncharacterized protein</fullName>
    </submittedName>
</protein>
<dbReference type="HOGENOM" id="CLU_2766338_0_0_3"/>
<sequence>MDRNILDRPDSAPSTETGEMAYALVQLDQKHKQQFLESLLLQDTDVYIIDNRGVFDTTQSAIQARLPLH</sequence>
<evidence type="ECO:0000313" key="2">
    <source>
        <dbReference type="Proteomes" id="UP000000268"/>
    </source>
</evidence>
<proteinExistence type="predicted"/>
<dbReference type="Proteomes" id="UP000000268">
    <property type="component" value="Chromosome"/>
</dbReference>
<dbReference type="STRING" id="329726.AM1_4787"/>
<reference evidence="1 2" key="1">
    <citation type="journal article" date="2008" name="Proc. Natl. Acad. Sci. U.S.A.">
        <title>Niche adaptation and genome expansion in the chlorophyll d-producing cyanobacterium Acaryochloris marina.</title>
        <authorList>
            <person name="Swingley W.D."/>
            <person name="Chen M."/>
            <person name="Cheung P.C."/>
            <person name="Conrad A.L."/>
            <person name="Dejesa L.C."/>
            <person name="Hao J."/>
            <person name="Honchak B.M."/>
            <person name="Karbach L.E."/>
            <person name="Kurdoglu A."/>
            <person name="Lahiri S."/>
            <person name="Mastrian S.D."/>
            <person name="Miyashita H."/>
            <person name="Page L."/>
            <person name="Ramakrishna P."/>
            <person name="Satoh S."/>
            <person name="Sattley W.M."/>
            <person name="Shimada Y."/>
            <person name="Taylor H.L."/>
            <person name="Tomo T."/>
            <person name="Tsuchiya T."/>
            <person name="Wang Z.T."/>
            <person name="Raymond J."/>
            <person name="Mimuro M."/>
            <person name="Blankenship R.E."/>
            <person name="Touchman J.W."/>
        </authorList>
    </citation>
    <scope>NUCLEOTIDE SEQUENCE [LARGE SCALE GENOMIC DNA]</scope>
    <source>
        <strain evidence="2">MBIC 11017</strain>
    </source>
</reference>
<gene>
    <name evidence="1" type="ordered locus">AM1_4787</name>
</gene>
<accession>B0C2G8</accession>